<evidence type="ECO:0008006" key="3">
    <source>
        <dbReference type="Google" id="ProtNLM"/>
    </source>
</evidence>
<name>A0A4C1Z9V3_EUMVA</name>
<organism evidence="1 2">
    <name type="scientific">Eumeta variegata</name>
    <name type="common">Bagworm moth</name>
    <name type="synonym">Eumeta japonica</name>
    <dbReference type="NCBI Taxonomy" id="151549"/>
    <lineage>
        <taxon>Eukaryota</taxon>
        <taxon>Metazoa</taxon>
        <taxon>Ecdysozoa</taxon>
        <taxon>Arthropoda</taxon>
        <taxon>Hexapoda</taxon>
        <taxon>Insecta</taxon>
        <taxon>Pterygota</taxon>
        <taxon>Neoptera</taxon>
        <taxon>Endopterygota</taxon>
        <taxon>Lepidoptera</taxon>
        <taxon>Glossata</taxon>
        <taxon>Ditrysia</taxon>
        <taxon>Tineoidea</taxon>
        <taxon>Psychidae</taxon>
        <taxon>Oiketicinae</taxon>
        <taxon>Eumeta</taxon>
    </lineage>
</organism>
<keyword evidence="2" id="KW-1185">Reference proteome</keyword>
<gene>
    <name evidence="1" type="ORF">EVAR_63060_1</name>
</gene>
<sequence>MSETVDNAWWSMLMTKVKQGGLPPNLYKLLMDYFSDRKVRLFIGKEVVWKRSTIGYLQVRVKVMAYADVVTVLAEAPSRSEIEGLSWVALDLIQEWGGHKRLGFSPAKS</sequence>
<accession>A0A4C1Z9V3</accession>
<dbReference type="EMBL" id="BGZK01001619">
    <property type="protein sequence ID" value="GBP83395.1"/>
    <property type="molecule type" value="Genomic_DNA"/>
</dbReference>
<evidence type="ECO:0000313" key="2">
    <source>
        <dbReference type="Proteomes" id="UP000299102"/>
    </source>
</evidence>
<proteinExistence type="predicted"/>
<protein>
    <recommendedName>
        <fullName evidence="3">Reverse transcriptase domain-containing protein</fullName>
    </recommendedName>
</protein>
<dbReference type="Proteomes" id="UP000299102">
    <property type="component" value="Unassembled WGS sequence"/>
</dbReference>
<dbReference type="OrthoDB" id="411871at2759"/>
<evidence type="ECO:0000313" key="1">
    <source>
        <dbReference type="EMBL" id="GBP83395.1"/>
    </source>
</evidence>
<reference evidence="1 2" key="1">
    <citation type="journal article" date="2019" name="Commun. Biol.">
        <title>The bagworm genome reveals a unique fibroin gene that provides high tensile strength.</title>
        <authorList>
            <person name="Kono N."/>
            <person name="Nakamura H."/>
            <person name="Ohtoshi R."/>
            <person name="Tomita M."/>
            <person name="Numata K."/>
            <person name="Arakawa K."/>
        </authorList>
    </citation>
    <scope>NUCLEOTIDE SEQUENCE [LARGE SCALE GENOMIC DNA]</scope>
</reference>
<dbReference type="AlphaFoldDB" id="A0A4C1Z9V3"/>
<comment type="caution">
    <text evidence="1">The sequence shown here is derived from an EMBL/GenBank/DDBJ whole genome shotgun (WGS) entry which is preliminary data.</text>
</comment>